<name>A0AA36DQZ4_CYLNA</name>
<feature type="compositionally biased region" description="Basic and acidic residues" evidence="1">
    <location>
        <begin position="124"/>
        <end position="142"/>
    </location>
</feature>
<dbReference type="GO" id="GO:0004725">
    <property type="term" value="F:protein tyrosine phosphatase activity"/>
    <property type="evidence" value="ECO:0007669"/>
    <property type="project" value="InterPro"/>
</dbReference>
<dbReference type="PANTHER" id="PTHR19134:SF449">
    <property type="entry name" value="TYROSINE-PROTEIN PHOSPHATASE 1"/>
    <property type="match status" value="1"/>
</dbReference>
<feature type="domain" description="Tyrosine specific protein phosphatases" evidence="3">
    <location>
        <begin position="16"/>
        <end position="64"/>
    </location>
</feature>
<gene>
    <name evidence="4" type="ORF">CYNAS_LOCUS3132</name>
</gene>
<evidence type="ECO:0000259" key="3">
    <source>
        <dbReference type="PROSITE" id="PS50056"/>
    </source>
</evidence>
<dbReference type="PRINTS" id="PR00700">
    <property type="entry name" value="PRTYPHPHTASE"/>
</dbReference>
<sequence length="142" mass="16036">MIEKMTTARIQQPSSVHCSAGVGRTVTFKSVNYERELIESEEMDSLDIFELVTSLRKQKAGMVQRITFILFQVFAHYCRERLGLPFPSPKEEALESPPMVPNHLAPPYNVVNENGDVSVDNDSDDKFESTDVPDFPHEPPVP</sequence>
<dbReference type="Pfam" id="PF00102">
    <property type="entry name" value="Y_phosphatase"/>
    <property type="match status" value="1"/>
</dbReference>
<organism evidence="4 5">
    <name type="scientific">Cylicocyclus nassatus</name>
    <name type="common">Nematode worm</name>
    <dbReference type="NCBI Taxonomy" id="53992"/>
    <lineage>
        <taxon>Eukaryota</taxon>
        <taxon>Metazoa</taxon>
        <taxon>Ecdysozoa</taxon>
        <taxon>Nematoda</taxon>
        <taxon>Chromadorea</taxon>
        <taxon>Rhabditida</taxon>
        <taxon>Rhabditina</taxon>
        <taxon>Rhabditomorpha</taxon>
        <taxon>Strongyloidea</taxon>
        <taxon>Strongylidae</taxon>
        <taxon>Cylicocyclus</taxon>
    </lineage>
</organism>
<keyword evidence="5" id="KW-1185">Reference proteome</keyword>
<proteinExistence type="predicted"/>
<dbReference type="InterPro" id="IPR000387">
    <property type="entry name" value="Tyr_Pase_dom"/>
</dbReference>
<evidence type="ECO:0000313" key="5">
    <source>
        <dbReference type="Proteomes" id="UP001176961"/>
    </source>
</evidence>
<evidence type="ECO:0000259" key="2">
    <source>
        <dbReference type="PROSITE" id="PS50055"/>
    </source>
</evidence>
<dbReference type="AlphaFoldDB" id="A0AA36DQZ4"/>
<dbReference type="PROSITE" id="PS50056">
    <property type="entry name" value="TYR_PHOSPHATASE_2"/>
    <property type="match status" value="1"/>
</dbReference>
<protein>
    <submittedName>
        <fullName evidence="4">Uncharacterized protein</fullName>
    </submittedName>
</protein>
<dbReference type="InterPro" id="IPR050348">
    <property type="entry name" value="Protein-Tyr_Phosphatase"/>
</dbReference>
<dbReference type="Gene3D" id="3.90.190.10">
    <property type="entry name" value="Protein tyrosine phosphatase superfamily"/>
    <property type="match status" value="1"/>
</dbReference>
<reference evidence="4" key="1">
    <citation type="submission" date="2023-07" db="EMBL/GenBank/DDBJ databases">
        <authorList>
            <consortium name="CYATHOMIX"/>
        </authorList>
    </citation>
    <scope>NUCLEOTIDE SEQUENCE</scope>
    <source>
        <strain evidence="4">N/A</strain>
    </source>
</reference>
<comment type="caution">
    <text evidence="4">The sequence shown here is derived from an EMBL/GenBank/DDBJ whole genome shotgun (WGS) entry which is preliminary data.</text>
</comment>
<dbReference type="InterPro" id="IPR000242">
    <property type="entry name" value="PTP_cat"/>
</dbReference>
<evidence type="ECO:0000313" key="4">
    <source>
        <dbReference type="EMBL" id="CAJ0591149.1"/>
    </source>
</evidence>
<dbReference type="PANTHER" id="PTHR19134">
    <property type="entry name" value="RECEPTOR-TYPE TYROSINE-PROTEIN PHOSPHATASE"/>
    <property type="match status" value="1"/>
</dbReference>
<feature type="compositionally biased region" description="Low complexity" evidence="1">
    <location>
        <begin position="109"/>
        <end position="118"/>
    </location>
</feature>
<feature type="domain" description="Tyrosine-protein phosphatase" evidence="2">
    <location>
        <begin position="1"/>
        <end position="77"/>
    </location>
</feature>
<dbReference type="EMBL" id="CATQJL010000001">
    <property type="protein sequence ID" value="CAJ0591149.1"/>
    <property type="molecule type" value="Genomic_DNA"/>
</dbReference>
<dbReference type="PROSITE" id="PS50055">
    <property type="entry name" value="TYR_PHOSPHATASE_PTP"/>
    <property type="match status" value="1"/>
</dbReference>
<dbReference type="InterPro" id="IPR029021">
    <property type="entry name" value="Prot-tyrosine_phosphatase-like"/>
</dbReference>
<accession>A0AA36DQZ4</accession>
<feature type="region of interest" description="Disordered" evidence="1">
    <location>
        <begin position="87"/>
        <end position="142"/>
    </location>
</feature>
<dbReference type="Proteomes" id="UP001176961">
    <property type="component" value="Unassembled WGS sequence"/>
</dbReference>
<evidence type="ECO:0000256" key="1">
    <source>
        <dbReference type="SAM" id="MobiDB-lite"/>
    </source>
</evidence>
<dbReference type="SUPFAM" id="SSF52799">
    <property type="entry name" value="(Phosphotyrosine protein) phosphatases II"/>
    <property type="match status" value="1"/>
</dbReference>